<dbReference type="InterPro" id="IPR021617">
    <property type="entry name" value="DUF3231"/>
</dbReference>
<dbReference type="InterPro" id="IPR012347">
    <property type="entry name" value="Ferritin-like"/>
</dbReference>
<evidence type="ECO:0000313" key="1">
    <source>
        <dbReference type="EMBL" id="MDV2887795.1"/>
    </source>
</evidence>
<evidence type="ECO:0000313" key="2">
    <source>
        <dbReference type="Proteomes" id="UP001285636"/>
    </source>
</evidence>
<dbReference type="EMBL" id="JAWJAY010000478">
    <property type="protein sequence ID" value="MDV2887795.1"/>
    <property type="molecule type" value="Genomic_DNA"/>
</dbReference>
<protein>
    <submittedName>
        <fullName evidence="1">DUF3231 family protein</fullName>
    </submittedName>
</protein>
<feature type="non-terminal residue" evidence="1">
    <location>
        <position position="92"/>
    </location>
</feature>
<comment type="caution">
    <text evidence="1">The sequence shown here is derived from an EMBL/GenBank/DDBJ whole genome shotgun (WGS) entry which is preliminary data.</text>
</comment>
<dbReference type="Pfam" id="PF11553">
    <property type="entry name" value="DUF3231"/>
    <property type="match status" value="1"/>
</dbReference>
<sequence length="92" mass="9880">QEKKQIEELLKENGIALPPAPPEPPVACLEEIPAGARFQDPAIAAVLSADIAAGLIMCSQIIGKSIREDVAMMYGQFHNQKMALGAKVLRLN</sequence>
<gene>
    <name evidence="1" type="ORF">RYX45_21750</name>
</gene>
<name>A0AAJ2NSH8_ALKPS</name>
<dbReference type="AlphaFoldDB" id="A0AAJ2NSH8"/>
<reference evidence="1" key="1">
    <citation type="submission" date="2023-10" db="EMBL/GenBank/DDBJ databases">
        <title>Screening of Alkalihalophilus pseudofirmusBZ-TG-HK211 and Its Alleviation of Salt Stress on Rapeseed Growth.</title>
        <authorList>
            <person name="Zhao B."/>
            <person name="Guo T."/>
        </authorList>
    </citation>
    <scope>NUCLEOTIDE SEQUENCE</scope>
    <source>
        <strain evidence="1">BZ-TG-HK211</strain>
    </source>
</reference>
<accession>A0AAJ2NSH8</accession>
<proteinExistence type="predicted"/>
<organism evidence="1 2">
    <name type="scientific">Alkalihalophilus pseudofirmus</name>
    <name type="common">Bacillus pseudofirmus</name>
    <dbReference type="NCBI Taxonomy" id="79885"/>
    <lineage>
        <taxon>Bacteria</taxon>
        <taxon>Bacillati</taxon>
        <taxon>Bacillota</taxon>
        <taxon>Bacilli</taxon>
        <taxon>Bacillales</taxon>
        <taxon>Bacillaceae</taxon>
        <taxon>Alkalihalophilus</taxon>
    </lineage>
</organism>
<dbReference type="Gene3D" id="1.20.1260.10">
    <property type="match status" value="1"/>
</dbReference>
<feature type="non-terminal residue" evidence="1">
    <location>
        <position position="1"/>
    </location>
</feature>
<dbReference type="Proteomes" id="UP001285636">
    <property type="component" value="Unassembled WGS sequence"/>
</dbReference>
<dbReference type="RefSeq" id="WP_323467947.1">
    <property type="nucleotide sequence ID" value="NZ_JAWJAY010000478.1"/>
</dbReference>